<reference evidence="12" key="1">
    <citation type="submission" date="2016-04" db="UniProtKB">
        <authorList>
            <consortium name="WormBaseParasite"/>
        </authorList>
    </citation>
    <scope>IDENTIFICATION</scope>
</reference>
<evidence type="ECO:0000256" key="4">
    <source>
        <dbReference type="ARBA" id="ARBA00022840"/>
    </source>
</evidence>
<gene>
    <name evidence="9" type="ORF">DME_LOCUS699</name>
</gene>
<dbReference type="Pfam" id="PF00005">
    <property type="entry name" value="ABC_tran"/>
    <property type="match status" value="2"/>
</dbReference>
<dbReference type="FunFam" id="3.40.50.300:FF:000327">
    <property type="entry name" value="ATP-binding cassette sub-family A member 3"/>
    <property type="match status" value="1"/>
</dbReference>
<dbReference type="InterPro" id="IPR027417">
    <property type="entry name" value="P-loop_NTPase"/>
</dbReference>
<dbReference type="CDD" id="cd03263">
    <property type="entry name" value="ABC_subfamily_A"/>
    <property type="match status" value="2"/>
</dbReference>
<feature type="transmembrane region" description="Helical" evidence="7">
    <location>
        <begin position="372"/>
        <end position="392"/>
    </location>
</feature>
<comment type="subcellular location">
    <subcellularLocation>
        <location evidence="1">Membrane</location>
        <topology evidence="1">Multi-pass membrane protein</topology>
    </subcellularLocation>
</comment>
<dbReference type="GO" id="GO:0140359">
    <property type="term" value="F:ABC-type transporter activity"/>
    <property type="evidence" value="ECO:0007669"/>
    <property type="project" value="InterPro"/>
</dbReference>
<feature type="transmembrane region" description="Helical" evidence="7">
    <location>
        <begin position="479"/>
        <end position="500"/>
    </location>
</feature>
<dbReference type="STRING" id="318479.A0A158Q4T1"/>
<dbReference type="InterPro" id="IPR013525">
    <property type="entry name" value="ABC2_TM"/>
</dbReference>
<dbReference type="GO" id="GO:0005319">
    <property type="term" value="F:lipid transporter activity"/>
    <property type="evidence" value="ECO:0007669"/>
    <property type="project" value="TreeGrafter"/>
</dbReference>
<dbReference type="Pfam" id="PF12698">
    <property type="entry name" value="ABC2_membrane_3"/>
    <property type="match status" value="2"/>
</dbReference>
<dbReference type="Gene3D" id="3.40.50.300">
    <property type="entry name" value="P-loop containing nucleotide triphosphate hydrolases"/>
    <property type="match status" value="2"/>
</dbReference>
<dbReference type="FunFam" id="3.40.50.300:FF:000933">
    <property type="entry name" value="ABC transporter A family member 7"/>
    <property type="match status" value="1"/>
</dbReference>
<evidence type="ECO:0000256" key="1">
    <source>
        <dbReference type="ARBA" id="ARBA00004141"/>
    </source>
</evidence>
<dbReference type="Proteomes" id="UP000274756">
    <property type="component" value="Unassembled WGS sequence"/>
</dbReference>
<evidence type="ECO:0000256" key="5">
    <source>
        <dbReference type="ARBA" id="ARBA00022989"/>
    </source>
</evidence>
<dbReference type="AlphaFoldDB" id="A0A158Q4T1"/>
<dbReference type="InterPro" id="IPR026082">
    <property type="entry name" value="ABCA"/>
</dbReference>
<evidence type="ECO:0000256" key="6">
    <source>
        <dbReference type="ARBA" id="ARBA00023136"/>
    </source>
</evidence>
<feature type="transmembrane region" description="Helical" evidence="7">
    <location>
        <begin position="1115"/>
        <end position="1136"/>
    </location>
</feature>
<dbReference type="SMART" id="SM00382">
    <property type="entry name" value="AAA"/>
    <property type="match status" value="2"/>
</dbReference>
<dbReference type="GO" id="GO:0005524">
    <property type="term" value="F:ATP binding"/>
    <property type="evidence" value="ECO:0007669"/>
    <property type="project" value="UniProtKB-KW"/>
</dbReference>
<keyword evidence="11" id="KW-1185">Reference proteome</keyword>
<feature type="transmembrane region" description="Helical" evidence="7">
    <location>
        <begin position="338"/>
        <end position="366"/>
    </location>
</feature>
<evidence type="ECO:0000313" key="10">
    <source>
        <dbReference type="Proteomes" id="UP000038040"/>
    </source>
</evidence>
<feature type="transmembrane region" description="Helical" evidence="7">
    <location>
        <begin position="1240"/>
        <end position="1258"/>
    </location>
</feature>
<feature type="domain" description="ABC transporter" evidence="8">
    <location>
        <begin position="1408"/>
        <end position="1638"/>
    </location>
</feature>
<dbReference type="WBParaSite" id="DME_0000565401-mRNA-1">
    <property type="protein sequence ID" value="DME_0000565401-mRNA-1"/>
    <property type="gene ID" value="DME_0000565401"/>
</dbReference>
<feature type="transmembrane region" description="Helical" evidence="7">
    <location>
        <begin position="399"/>
        <end position="417"/>
    </location>
</feature>
<evidence type="ECO:0000313" key="12">
    <source>
        <dbReference type="WBParaSite" id="DME_0000565401-mRNA-1"/>
    </source>
</evidence>
<dbReference type="Proteomes" id="UP000038040">
    <property type="component" value="Unplaced"/>
</dbReference>
<sequence>MNRALVQLRLLLWKNILQQFRSPCFTFYELFVPFFLIALFFGLMIGLRDRFEKSHNETIYPSWYVQGNAFDLIIPPDTKNMSGSMIDPLVLFQGPKSEDCIFLNITNEKDSTKFHINLEIAYSPNNFKINRIMNTVKERFTNSNILSLLKFLNLNTTDNEGLQYLLNLTISSEASLTSGIVFDEDFANSNETTNISYKIRLSNTKRRFVNPLFGKLPWDTRINFAIQLISGPIDPNDAGGGDPGYWQEGFLTLQRAVDIAIIQYINGNHTDQELYVKMQRFPYPPYQNEIIEVGEFFLPVLIIFAFLPNIIYTVRIIVAEKEDHLKEYMIIMGLSRWIHWLSFFIVSYAKLLLMVVVITILLHIVTIKSDPTVVFVFFLLYSFDAVYFSFVLSTFLQSGTAATLVAVLGWMLLYFWTSFFNGTDILVPYSFEIRLLNCVNPNVVLAFASKLLAQHEIHDCGLHWDNLFQTTSADDPLTLGHLFIMLIIDGIILITTAWYVDEITRIDNGVQRRPYFFILPSYWFRNYTNNQVPQVESSDDRTEDSTIDDENGEIAEKKAVSNLNLKIYRGNLIALLGHNGAGKSTTFSMLTGTTVPSSGTAYIDGYDIRTSLPEIRSRLGLCPQHNILFNTLTVIEHLEFFCKLKGRFWNKYEAMQLINRLKIADKSNSYANVLSGGQKRKLSLAISLIGGSEIILLDEPTSGMDPEARHDAWSLLQGEKKNRTILLTTHYMEEADLLGDRIAIICNGELQCCGSSMFLKKKYGSGYHLTVMYKTIQSLQQQEKVVKDSLALISHYCPDAQIQSCAGLEATFLLPSEFRSRFPSLFREMEEIGESIGILSFGVSITTMEEVFLKVNQLAAMKIFDDKLAYLKDGSNNISNDISIQRLRTKRRLIGSPLYIQHFRAMFIKRSIFFFRKWTLFIPQLLIPVIFMALLVWSAITVPSAKIQAPQIINIQPYSKDKPASILVENQTISAYGEKLSLPLSLLIYRLLKETLATRNSEDYFLIMPYTNVPMEILAESEMASEGTRGFGLHNPVAFRLEEDHFGFFSTKSIVAMFNNFGRSAQPLALNLVDSAILRMVTKKNTTINTVNHPLPPTAGDSLKTKDAYNGPALLIGYAIIVSMSMVVSGYSCFLIQERSRKAKHLQVHSSLKQSSKLMSGLNPLIYWTTAFIWDAICFLLPVVSFIAIFAAFDIRVYIQRSDVVLTLILIMLLYGWSQIPFVYLLSFAFNLASKGYSMIVVYSIITGIIGAIAVPIIEQTTNDDTADIVSTILSLFFPTYNLNSCFTKIYGNECRRQACSVTDCSFSQNFGTLMNICCGTDDERIYTNNILSTAGKKGLLFSIIFFVAQGFTSWFLIFCVESGYLRKWFLAPNCDNFQIAENQEDEDSCVQMEKSLVRYMNEYSAPVIAKNLKKIYGNFDAVKGVSFCVDTGDCFGLLGVNGAGKTSTFQMLAGENSISSGDAFIKGHSIAMQWREATAEIGYCPQFDALIDEMTGEETLTMHARIRGIHMDDISSIVNAVIDAVGIKICAKRMVKTYSGGNKRRLSLGIALVGLPEVLLLDEPTTGVDPKARRAVWNILLKVKEKGTSIVLTSHSMEECEVLCNKVAIMCHGRFKCLGTTQQIKSRYGAGYTLLVRLTSQSEAEDIKAVIKKAFPDSILKEQHLLQLRYEIIKNNENKWSNMFMKIEAISRRYKIADYSLCQATLEQVFLELSHNTSISNRSANKSVLPSSNILNDWT</sequence>
<feature type="transmembrane region" description="Helical" evidence="7">
    <location>
        <begin position="918"/>
        <end position="940"/>
    </location>
</feature>
<feature type="transmembrane region" description="Helical" evidence="7">
    <location>
        <begin position="1340"/>
        <end position="1361"/>
    </location>
</feature>
<keyword evidence="3" id="KW-0547">Nucleotide-binding</keyword>
<protein>
    <submittedName>
        <fullName evidence="12">ABC transporter domain-containing protein</fullName>
    </submittedName>
</protein>
<dbReference type="PROSITE" id="PS50893">
    <property type="entry name" value="ABC_TRANSPORTER_2"/>
    <property type="match status" value="2"/>
</dbReference>
<evidence type="ECO:0000256" key="7">
    <source>
        <dbReference type="SAM" id="Phobius"/>
    </source>
</evidence>
<reference evidence="9 11" key="2">
    <citation type="submission" date="2018-11" db="EMBL/GenBank/DDBJ databases">
        <authorList>
            <consortium name="Pathogen Informatics"/>
        </authorList>
    </citation>
    <scope>NUCLEOTIDE SEQUENCE [LARGE SCALE GENOMIC DNA]</scope>
</reference>
<keyword evidence="2 7" id="KW-0812">Transmembrane</keyword>
<dbReference type="PANTHER" id="PTHR19229:SF250">
    <property type="entry name" value="ABC TRANSPORTER DOMAIN-CONTAINING PROTEIN-RELATED"/>
    <property type="match status" value="1"/>
</dbReference>
<dbReference type="PROSITE" id="PS00211">
    <property type="entry name" value="ABC_TRANSPORTER_1"/>
    <property type="match status" value="2"/>
</dbReference>
<feature type="transmembrane region" description="Helical" evidence="7">
    <location>
        <begin position="296"/>
        <end position="318"/>
    </location>
</feature>
<feature type="transmembrane region" description="Helical" evidence="7">
    <location>
        <begin position="1165"/>
        <end position="1193"/>
    </location>
</feature>
<feature type="transmembrane region" description="Helical" evidence="7">
    <location>
        <begin position="1205"/>
        <end position="1228"/>
    </location>
</feature>
<feature type="transmembrane region" description="Helical" evidence="7">
    <location>
        <begin position="27"/>
        <end position="47"/>
    </location>
</feature>
<dbReference type="EMBL" id="UYYG01000006">
    <property type="protein sequence ID" value="VDN50726.1"/>
    <property type="molecule type" value="Genomic_DNA"/>
</dbReference>
<evidence type="ECO:0000313" key="9">
    <source>
        <dbReference type="EMBL" id="VDN50726.1"/>
    </source>
</evidence>
<dbReference type="PANTHER" id="PTHR19229">
    <property type="entry name" value="ATP-BINDING CASSETTE TRANSPORTER SUBFAMILY A ABCA"/>
    <property type="match status" value="1"/>
</dbReference>
<proteinExistence type="predicted"/>
<accession>A0A158Q4T1</accession>
<feature type="domain" description="ABC transporter" evidence="8">
    <location>
        <begin position="540"/>
        <end position="772"/>
    </location>
</feature>
<organism evidence="10 12">
    <name type="scientific">Dracunculus medinensis</name>
    <name type="common">Guinea worm</name>
    <dbReference type="NCBI Taxonomy" id="318479"/>
    <lineage>
        <taxon>Eukaryota</taxon>
        <taxon>Metazoa</taxon>
        <taxon>Ecdysozoa</taxon>
        <taxon>Nematoda</taxon>
        <taxon>Chromadorea</taxon>
        <taxon>Rhabditida</taxon>
        <taxon>Spirurina</taxon>
        <taxon>Dracunculoidea</taxon>
        <taxon>Dracunculidae</taxon>
        <taxon>Dracunculus</taxon>
    </lineage>
</organism>
<dbReference type="GO" id="GO:0016020">
    <property type="term" value="C:membrane"/>
    <property type="evidence" value="ECO:0007669"/>
    <property type="project" value="UniProtKB-SubCell"/>
</dbReference>
<dbReference type="SUPFAM" id="SSF52540">
    <property type="entry name" value="P-loop containing nucleoside triphosphate hydrolases"/>
    <property type="match status" value="2"/>
</dbReference>
<evidence type="ECO:0000256" key="3">
    <source>
        <dbReference type="ARBA" id="ARBA00022741"/>
    </source>
</evidence>
<evidence type="ECO:0000313" key="11">
    <source>
        <dbReference type="Proteomes" id="UP000274756"/>
    </source>
</evidence>
<keyword evidence="5 7" id="KW-1133">Transmembrane helix</keyword>
<keyword evidence="4" id="KW-0067">ATP-binding</keyword>
<evidence type="ECO:0000256" key="2">
    <source>
        <dbReference type="ARBA" id="ARBA00022692"/>
    </source>
</evidence>
<keyword evidence="6 7" id="KW-0472">Membrane</keyword>
<dbReference type="InterPro" id="IPR017871">
    <property type="entry name" value="ABC_transporter-like_CS"/>
</dbReference>
<dbReference type="InterPro" id="IPR056264">
    <property type="entry name" value="R2_ABCA1-4-like"/>
</dbReference>
<dbReference type="InterPro" id="IPR003439">
    <property type="entry name" value="ABC_transporter-like_ATP-bd"/>
</dbReference>
<dbReference type="OrthoDB" id="10255969at2759"/>
<dbReference type="InterPro" id="IPR003593">
    <property type="entry name" value="AAA+_ATPase"/>
</dbReference>
<dbReference type="Pfam" id="PF23321">
    <property type="entry name" value="R1_ABCA1"/>
    <property type="match status" value="1"/>
</dbReference>
<name>A0A158Q4T1_DRAME</name>
<evidence type="ECO:0000259" key="8">
    <source>
        <dbReference type="PROSITE" id="PS50893"/>
    </source>
</evidence>
<dbReference type="GO" id="GO:0016887">
    <property type="term" value="F:ATP hydrolysis activity"/>
    <property type="evidence" value="ECO:0007669"/>
    <property type="project" value="InterPro"/>
</dbReference>